<dbReference type="EMBL" id="PRDM01000003">
    <property type="protein sequence ID" value="MBE8726396.1"/>
    <property type="molecule type" value="Genomic_DNA"/>
</dbReference>
<protein>
    <submittedName>
        <fullName evidence="1">Uncharacterized protein</fullName>
    </submittedName>
</protein>
<keyword evidence="2" id="KW-1185">Reference proteome</keyword>
<reference evidence="1 2" key="1">
    <citation type="submission" date="2018-07" db="EMBL/GenBank/DDBJ databases">
        <title>Genome assembly of strain KB82.</title>
        <authorList>
            <person name="Kukolya J."/>
            <person name="Horvath B."/>
            <person name="Nagy I."/>
            <person name="Toth A."/>
        </authorList>
    </citation>
    <scope>NUCLEOTIDE SEQUENCE [LARGE SCALE GENOMIC DNA]</scope>
    <source>
        <strain evidence="1 2">Kb82</strain>
    </source>
</reference>
<gene>
    <name evidence="1" type="ORF">C4F50_15825</name>
</gene>
<evidence type="ECO:0000313" key="1">
    <source>
        <dbReference type="EMBL" id="MBE8726396.1"/>
    </source>
</evidence>
<sequence length="133" mass="15703">MAVIKNENDLRQALKEIDQSISRLNSRKITAFLESLALHEREDYSTDYLQWEEILIVVPSRTILNDLKKYKVLISGISFAVNTNAAQIHIYDFKQWENMTRNKTQFQIRELLKTNFGGVPKKPEDRDWTKLFK</sequence>
<proteinExistence type="predicted"/>
<dbReference type="Proteomes" id="UP000640614">
    <property type="component" value="Unassembled WGS sequence"/>
</dbReference>
<comment type="caution">
    <text evidence="1">The sequence shown here is derived from an EMBL/GenBank/DDBJ whole genome shotgun (WGS) entry which is preliminary data.</text>
</comment>
<organism evidence="1 2">
    <name type="scientific">Flavobacterium hungaricum</name>
    <dbReference type="NCBI Taxonomy" id="2082725"/>
    <lineage>
        <taxon>Bacteria</taxon>
        <taxon>Pseudomonadati</taxon>
        <taxon>Bacteroidota</taxon>
        <taxon>Flavobacteriia</taxon>
        <taxon>Flavobacteriales</taxon>
        <taxon>Flavobacteriaceae</taxon>
        <taxon>Flavobacterium</taxon>
    </lineage>
</organism>
<accession>A0ABR9TMC0</accession>
<dbReference type="RefSeq" id="WP_194139575.1">
    <property type="nucleotide sequence ID" value="NZ_PRDM01000003.1"/>
</dbReference>
<evidence type="ECO:0000313" key="2">
    <source>
        <dbReference type="Proteomes" id="UP000640614"/>
    </source>
</evidence>
<name>A0ABR9TMC0_9FLAO</name>